<protein>
    <recommendedName>
        <fullName evidence="5">YHYH domain-containing protein</fullName>
    </recommendedName>
</protein>
<organism evidence="3 4">
    <name type="scientific">Aureococcus anophagefferens</name>
    <name type="common">Harmful bloom alga</name>
    <dbReference type="NCBI Taxonomy" id="44056"/>
    <lineage>
        <taxon>Eukaryota</taxon>
        <taxon>Sar</taxon>
        <taxon>Stramenopiles</taxon>
        <taxon>Ochrophyta</taxon>
        <taxon>Pelagophyceae</taxon>
        <taxon>Pelagomonadales</taxon>
        <taxon>Pelagomonadaceae</taxon>
        <taxon>Aureococcus</taxon>
    </lineage>
</organism>
<sequence length="736" mass="77789">MTNTYALDSSECYAPTEEGGWGYCGAPTCRNQYITCSDEGGGPPVVNGVYGEYRSDYAADGSDCTSFLDMSDYEEITDWGFNGRCDDTPLGVSGGVTYCTGDPTRTVDRYYSLQYPLDVVDFDEGVWTNNVDLFDGTAGNEGIPYLYDDGLGIGTYGLPDGAGVGITVNGMQNWVTQNNRGEWNQPTCETSPCNLHVGQGAGQPHVHGDLFSDSHQCLYGTSNYTSTASHPPIVGFGADGHLIYGRYLGDDAPGFASPLLDECSGHTHDDSTIDEYGIFDYTCGMGNDRCDDGDEVVISTTGPLFCFRGPEPAGGVERCSFTTSGACAEDLDMMYACCDMTDYYAITGLDQKDASDFFSDDSTGNGCHVDCDDGYAASGITRCVEGAFAAGVATTTPKPTPRPTAAPTPCGDGVWVSSKGGCDWVAGNADKRCGKYDDDGKLASDVCLTTCGGCVVPPSAAPTAACVDSVSFRISGKAWKDCGWVSDYPSRCAEVSDEGEPAETACAVSCGTCGGAPPTPGPTVSPTPRPVATLSKKKKKSGSANSASTDLVAVLAIFAVALVVAAAVALVRLEHATGYFSNTGGKVETDNPKPPDPSLNDFDAIELEEPRQEESEDTRLHASHFFHAAPSVVKADARKVAGDWALKVINSEIDDDKYGQGHHEQMISLKRLIRKGDADALDECVEIKEKYEGLDVDAPEIHAKAVSAMLRYHAVVAKGQAHPWNEAVTQAGTTAI</sequence>
<proteinExistence type="predicted"/>
<keyword evidence="2" id="KW-0812">Transmembrane</keyword>
<keyword evidence="2" id="KW-0472">Membrane</keyword>
<evidence type="ECO:0000313" key="3">
    <source>
        <dbReference type="EMBL" id="KAK7232056.1"/>
    </source>
</evidence>
<accession>A0ABR1FJJ8</accession>
<keyword evidence="2" id="KW-1133">Transmembrane helix</keyword>
<evidence type="ECO:0000256" key="1">
    <source>
        <dbReference type="SAM" id="MobiDB-lite"/>
    </source>
</evidence>
<feature type="transmembrane region" description="Helical" evidence="2">
    <location>
        <begin position="551"/>
        <end position="571"/>
    </location>
</feature>
<feature type="compositionally biased region" description="Pro residues" evidence="1">
    <location>
        <begin position="517"/>
        <end position="529"/>
    </location>
</feature>
<gene>
    <name evidence="3" type="ORF">SO694_00031139</name>
</gene>
<dbReference type="Proteomes" id="UP001363151">
    <property type="component" value="Unassembled WGS sequence"/>
</dbReference>
<evidence type="ECO:0000256" key="2">
    <source>
        <dbReference type="SAM" id="Phobius"/>
    </source>
</evidence>
<reference evidence="3 4" key="1">
    <citation type="submission" date="2024-03" db="EMBL/GenBank/DDBJ databases">
        <title>Aureococcus anophagefferens CCMP1851 and Kratosvirus quantuckense: Draft genome of a second virus-susceptible host strain in the model system.</title>
        <authorList>
            <person name="Chase E."/>
            <person name="Truchon A.R."/>
            <person name="Schepens W."/>
            <person name="Wilhelm S.W."/>
        </authorList>
    </citation>
    <scope>NUCLEOTIDE SEQUENCE [LARGE SCALE GENOMIC DNA]</scope>
    <source>
        <strain evidence="3 4">CCMP1851</strain>
    </source>
</reference>
<feature type="region of interest" description="Disordered" evidence="1">
    <location>
        <begin position="581"/>
        <end position="602"/>
    </location>
</feature>
<evidence type="ECO:0008006" key="5">
    <source>
        <dbReference type="Google" id="ProtNLM"/>
    </source>
</evidence>
<feature type="region of interest" description="Disordered" evidence="1">
    <location>
        <begin position="517"/>
        <end position="544"/>
    </location>
</feature>
<comment type="caution">
    <text evidence="3">The sequence shown here is derived from an EMBL/GenBank/DDBJ whole genome shotgun (WGS) entry which is preliminary data.</text>
</comment>
<name>A0ABR1FJJ8_AURAN</name>
<evidence type="ECO:0000313" key="4">
    <source>
        <dbReference type="Proteomes" id="UP001363151"/>
    </source>
</evidence>
<keyword evidence="4" id="KW-1185">Reference proteome</keyword>
<dbReference type="EMBL" id="JBBJCI010000371">
    <property type="protein sequence ID" value="KAK7232056.1"/>
    <property type="molecule type" value="Genomic_DNA"/>
</dbReference>